<feature type="signal peptide" evidence="1">
    <location>
        <begin position="1"/>
        <end position="19"/>
    </location>
</feature>
<name>A0AA36CJY8_9BILA</name>
<reference evidence="2" key="1">
    <citation type="submission" date="2023-06" db="EMBL/GenBank/DDBJ databases">
        <authorList>
            <person name="Delattre M."/>
        </authorList>
    </citation>
    <scope>NUCLEOTIDE SEQUENCE</scope>
    <source>
        <strain evidence="2">AF72</strain>
    </source>
</reference>
<dbReference type="Proteomes" id="UP001177023">
    <property type="component" value="Unassembled WGS sequence"/>
</dbReference>
<proteinExistence type="predicted"/>
<feature type="chain" id="PRO_5041343730" evidence="1">
    <location>
        <begin position="20"/>
        <end position="82"/>
    </location>
</feature>
<evidence type="ECO:0000313" key="3">
    <source>
        <dbReference type="Proteomes" id="UP001177023"/>
    </source>
</evidence>
<protein>
    <submittedName>
        <fullName evidence="2">Uncharacterized protein</fullName>
    </submittedName>
</protein>
<dbReference type="AlphaFoldDB" id="A0AA36CJY8"/>
<keyword evidence="1" id="KW-0732">Signal</keyword>
<organism evidence="2 3">
    <name type="scientific">Mesorhabditis spiculigera</name>
    <dbReference type="NCBI Taxonomy" id="96644"/>
    <lineage>
        <taxon>Eukaryota</taxon>
        <taxon>Metazoa</taxon>
        <taxon>Ecdysozoa</taxon>
        <taxon>Nematoda</taxon>
        <taxon>Chromadorea</taxon>
        <taxon>Rhabditida</taxon>
        <taxon>Rhabditina</taxon>
        <taxon>Rhabditomorpha</taxon>
        <taxon>Rhabditoidea</taxon>
        <taxon>Rhabditidae</taxon>
        <taxon>Mesorhabditinae</taxon>
        <taxon>Mesorhabditis</taxon>
    </lineage>
</organism>
<keyword evidence="3" id="KW-1185">Reference proteome</keyword>
<evidence type="ECO:0000256" key="1">
    <source>
        <dbReference type="SAM" id="SignalP"/>
    </source>
</evidence>
<accession>A0AA36CJY8</accession>
<feature type="non-terminal residue" evidence="2">
    <location>
        <position position="82"/>
    </location>
</feature>
<dbReference type="EMBL" id="CATQJA010002310">
    <property type="protein sequence ID" value="CAJ0570434.1"/>
    <property type="molecule type" value="Genomic_DNA"/>
</dbReference>
<evidence type="ECO:0000313" key="2">
    <source>
        <dbReference type="EMBL" id="CAJ0570434.1"/>
    </source>
</evidence>
<gene>
    <name evidence="2" type="ORF">MSPICULIGERA_LOCUS8874</name>
</gene>
<sequence>MRFLVAVLLLATVIGLSLARICEIFPTCGRGKRAERLELRPPTGQCETDDDCWHELQTCTEQDFGLKWCEVTRRPFEPQWPF</sequence>
<comment type="caution">
    <text evidence="2">The sequence shown here is derived from an EMBL/GenBank/DDBJ whole genome shotgun (WGS) entry which is preliminary data.</text>
</comment>